<dbReference type="InterPro" id="IPR008136">
    <property type="entry name" value="CinA_C"/>
</dbReference>
<dbReference type="HAMAP" id="MF_00226_B">
    <property type="entry name" value="CinA_B"/>
    <property type="match status" value="1"/>
</dbReference>
<dbReference type="NCBIfam" id="NF001813">
    <property type="entry name" value="PRK00549.1"/>
    <property type="match status" value="1"/>
</dbReference>
<organism evidence="3 4">
    <name type="scientific">Halanaerobacter jeridensis</name>
    <dbReference type="NCBI Taxonomy" id="706427"/>
    <lineage>
        <taxon>Bacteria</taxon>
        <taxon>Bacillati</taxon>
        <taxon>Bacillota</taxon>
        <taxon>Clostridia</taxon>
        <taxon>Halanaerobiales</taxon>
        <taxon>Halobacteroidaceae</taxon>
        <taxon>Halanaerobacter</taxon>
    </lineage>
</organism>
<dbReference type="Gene3D" id="3.90.950.20">
    <property type="entry name" value="CinA-like"/>
    <property type="match status" value="1"/>
</dbReference>
<dbReference type="InterPro" id="IPR050101">
    <property type="entry name" value="CinA"/>
</dbReference>
<dbReference type="GO" id="GO:0016787">
    <property type="term" value="F:hydrolase activity"/>
    <property type="evidence" value="ECO:0007669"/>
    <property type="project" value="UniProtKB-KW"/>
</dbReference>
<comment type="similarity">
    <text evidence="1">Belongs to the CinA family.</text>
</comment>
<comment type="caution">
    <text evidence="3">The sequence shown here is derived from an EMBL/GenBank/DDBJ whole genome shotgun (WGS) entry which is preliminary data.</text>
</comment>
<dbReference type="SUPFAM" id="SSF142433">
    <property type="entry name" value="CinA-like"/>
    <property type="match status" value="1"/>
</dbReference>
<accession>A0A938XTI6</accession>
<dbReference type="PANTHER" id="PTHR13939:SF0">
    <property type="entry name" value="NMN AMIDOHYDROLASE-LIKE PROTEIN YFAY"/>
    <property type="match status" value="1"/>
</dbReference>
<keyword evidence="3" id="KW-0378">Hydrolase</keyword>
<feature type="domain" description="MoaB/Mog" evidence="2">
    <location>
        <begin position="4"/>
        <end position="170"/>
    </location>
</feature>
<dbReference type="Pfam" id="PF18146">
    <property type="entry name" value="CinA_KH"/>
    <property type="match status" value="1"/>
</dbReference>
<gene>
    <name evidence="1" type="primary">cinA</name>
    <name evidence="3" type="ORF">JOC47_000865</name>
</gene>
<dbReference type="AlphaFoldDB" id="A0A938XTI6"/>
<dbReference type="PANTHER" id="PTHR13939">
    <property type="entry name" value="NICOTINAMIDE-NUCLEOTIDE AMIDOHYDROLASE PNCC"/>
    <property type="match status" value="1"/>
</dbReference>
<dbReference type="PIRSF" id="PIRSF006728">
    <property type="entry name" value="CinA"/>
    <property type="match status" value="1"/>
</dbReference>
<protein>
    <recommendedName>
        <fullName evidence="1">Putative competence-damage inducible protein</fullName>
    </recommendedName>
</protein>
<dbReference type="Pfam" id="PF00994">
    <property type="entry name" value="MoCF_biosynth"/>
    <property type="match status" value="1"/>
</dbReference>
<dbReference type="Proteomes" id="UP000774000">
    <property type="component" value="Unassembled WGS sequence"/>
</dbReference>
<dbReference type="InterPro" id="IPR041424">
    <property type="entry name" value="CinA_KH"/>
</dbReference>
<dbReference type="InterPro" id="IPR001453">
    <property type="entry name" value="MoaB/Mog_dom"/>
</dbReference>
<dbReference type="NCBIfam" id="TIGR00199">
    <property type="entry name" value="PncC_domain"/>
    <property type="match status" value="1"/>
</dbReference>
<dbReference type="Gene3D" id="3.30.70.2860">
    <property type="match status" value="1"/>
</dbReference>
<dbReference type="EMBL" id="JAFBDQ010000003">
    <property type="protein sequence ID" value="MBM7556031.1"/>
    <property type="molecule type" value="Genomic_DNA"/>
</dbReference>
<dbReference type="Pfam" id="PF02464">
    <property type="entry name" value="CinA"/>
    <property type="match status" value="1"/>
</dbReference>
<sequence length="412" mass="45043">MKAEIITIGTELLLGQIVDTNSQWIAERLAEMGIDLYYKTTVGDNVGRLKEVLEQSVERADLVITTGGLGPTQDDITREVVAEALNRDLIKNEAALEEIKSYFSETGRQMTENNITQSFLPKGSQIISNDNGTAPGFLIDSEEIILASVPGVPLEMKAMISDFIIPYLQEEHKLDKEVIQSRVIKTCGIGESSLEDKIDDILREQTNPTIAPLASQGEVKIRLTAKANSEEQAQQLIAAKEEELKKRIGDYIYGYDDDTLEGVVANLLWEQELTVATAESCTGGLIGDRLTKVPGSSRYFERGVISYSNQAKMDLLGVTAETLEEYGAVSAETAQEMACGIRDRAGVDIGLATTGIAGPGGGTEEKPVGLVYLALATDDGVEVHKKIFKGHRRRVKYLTSQIILNLLRKSLF</sequence>
<evidence type="ECO:0000256" key="1">
    <source>
        <dbReference type="HAMAP-Rule" id="MF_00226"/>
    </source>
</evidence>
<dbReference type="SUPFAM" id="SSF53218">
    <property type="entry name" value="Molybdenum cofactor biosynthesis proteins"/>
    <property type="match status" value="1"/>
</dbReference>
<dbReference type="InterPro" id="IPR008135">
    <property type="entry name" value="Competence-induced_CinA"/>
</dbReference>
<evidence type="ECO:0000313" key="3">
    <source>
        <dbReference type="EMBL" id="MBM7556031.1"/>
    </source>
</evidence>
<dbReference type="InterPro" id="IPR036425">
    <property type="entry name" value="MoaB/Mog-like_dom_sf"/>
</dbReference>
<reference evidence="3" key="1">
    <citation type="submission" date="2021-01" db="EMBL/GenBank/DDBJ databases">
        <title>Genomic Encyclopedia of Type Strains, Phase IV (KMG-IV): sequencing the most valuable type-strain genomes for metagenomic binning, comparative biology and taxonomic classification.</title>
        <authorList>
            <person name="Goeker M."/>
        </authorList>
    </citation>
    <scope>NUCLEOTIDE SEQUENCE</scope>
    <source>
        <strain evidence="3">DSM 23230</strain>
    </source>
</reference>
<evidence type="ECO:0000259" key="2">
    <source>
        <dbReference type="SMART" id="SM00852"/>
    </source>
</evidence>
<proteinExistence type="inferred from homology"/>
<dbReference type="SMART" id="SM00852">
    <property type="entry name" value="MoCF_biosynth"/>
    <property type="match status" value="1"/>
</dbReference>
<keyword evidence="4" id="KW-1185">Reference proteome</keyword>
<name>A0A938XTI6_9FIRM</name>
<dbReference type="NCBIfam" id="TIGR00200">
    <property type="entry name" value="cinA_nterm"/>
    <property type="match status" value="1"/>
</dbReference>
<dbReference type="RefSeq" id="WP_204700733.1">
    <property type="nucleotide sequence ID" value="NZ_JAFBDQ010000003.1"/>
</dbReference>
<dbReference type="NCBIfam" id="TIGR00177">
    <property type="entry name" value="molyb_syn"/>
    <property type="match status" value="1"/>
</dbReference>
<dbReference type="Gene3D" id="3.40.980.10">
    <property type="entry name" value="MoaB/Mog-like domain"/>
    <property type="match status" value="1"/>
</dbReference>
<dbReference type="CDD" id="cd00885">
    <property type="entry name" value="cinA"/>
    <property type="match status" value="1"/>
</dbReference>
<evidence type="ECO:0000313" key="4">
    <source>
        <dbReference type="Proteomes" id="UP000774000"/>
    </source>
</evidence>
<dbReference type="InterPro" id="IPR036653">
    <property type="entry name" value="CinA-like_C"/>
</dbReference>